<dbReference type="KEGG" id="fbr:FBFL15_2950"/>
<reference evidence="1 2" key="1">
    <citation type="journal article" date="2011" name="Appl. Environ. Microbiol.">
        <title>Complete genome sequence of the fish pathogen Flavobacterium branchiophilum.</title>
        <authorList>
            <consortium name="1:IP"/>
            <consortium name="Microbial Evolutionary Genomics,F-75015 Paris"/>
            <consortium name="France 2:CNRS"/>
            <consortium name="URA2171"/>
            <consortium name="F-75015 Paris,France 3:Unite de Virologie et Immunologie Mol."/>
            <consortium name="INRA,78352 Jouy en Josas Cedex"/>
            <consortium name="France. 4:Unite de Mathemathique"/>
            <consortium name="Informatique et Genome,INRA"/>
            <consortium name="78352 Jouy en Josas Cedex"/>
            <consortium name="France. 5:CEA/Genoscope"/>
            <consortium name="Evry"/>
            <consortium name="France"/>
            <person name="Touchon M."/>
            <person name="Barbier P."/>
            <person name="Bernardet J.F."/>
            <person name="Loux V."/>
            <person name="Vacherie B."/>
            <person name="Barbe V."/>
            <person name="Rocha E.P."/>
            <person name="Duchaud E."/>
        </authorList>
    </citation>
    <scope>NUCLEOTIDE SEQUENCE [LARGE SCALE GENOMIC DNA]</scope>
    <source>
        <strain evidence="1 2">FL-15</strain>
    </source>
</reference>
<evidence type="ECO:0000313" key="2">
    <source>
        <dbReference type="Proteomes" id="UP000009186"/>
    </source>
</evidence>
<protein>
    <submittedName>
        <fullName evidence="1">Uncharacterized protein</fullName>
    </submittedName>
</protein>
<evidence type="ECO:0000313" key="1">
    <source>
        <dbReference type="EMBL" id="CCB70896.1"/>
    </source>
</evidence>
<organism evidence="1 2">
    <name type="scientific">Flavobacterium branchiophilum (strain FL-15)</name>
    <dbReference type="NCBI Taxonomy" id="1034807"/>
    <lineage>
        <taxon>Bacteria</taxon>
        <taxon>Pseudomonadati</taxon>
        <taxon>Bacteroidota</taxon>
        <taxon>Flavobacteriia</taxon>
        <taxon>Flavobacteriales</taxon>
        <taxon>Flavobacteriaceae</taxon>
        <taxon>Flavobacterium</taxon>
    </lineage>
</organism>
<gene>
    <name evidence="1" type="ordered locus">FBFL15_2950</name>
</gene>
<name>G2Z676_FLABF</name>
<proteinExistence type="predicted"/>
<accession>G2Z676</accession>
<keyword evidence="2" id="KW-1185">Reference proteome</keyword>
<dbReference type="HOGENOM" id="CLU_1737838_0_0_10"/>
<sequence length="150" mass="18073">MEKFLLFFLFFHWVNFSHVGIKSKVSIKTYFGFFLVANNTMILKRFDTIRRFVYHFLTSITFVDVGVKMSSANLIYTLSRSDYNNFSYSFFNKSKLIMVYFNRYSILTKLIKCYFRTKYLLNSFYEKLVSTIVITLGRMYKYNCNYITIV</sequence>
<dbReference type="AlphaFoldDB" id="G2Z676"/>
<dbReference type="Proteomes" id="UP000009186">
    <property type="component" value="Chromosome"/>
</dbReference>
<dbReference type="EMBL" id="FQ859183">
    <property type="protein sequence ID" value="CCB70896.1"/>
    <property type="molecule type" value="Genomic_DNA"/>
</dbReference>